<dbReference type="Pfam" id="PF09713">
    <property type="entry name" value="A_thal_3526"/>
    <property type="match status" value="1"/>
</dbReference>
<organism evidence="2 3">
    <name type="scientific">Rehmannia glutinosa</name>
    <name type="common">Chinese foxglove</name>
    <dbReference type="NCBI Taxonomy" id="99300"/>
    <lineage>
        <taxon>Eukaryota</taxon>
        <taxon>Viridiplantae</taxon>
        <taxon>Streptophyta</taxon>
        <taxon>Embryophyta</taxon>
        <taxon>Tracheophyta</taxon>
        <taxon>Spermatophyta</taxon>
        <taxon>Magnoliopsida</taxon>
        <taxon>eudicotyledons</taxon>
        <taxon>Gunneridae</taxon>
        <taxon>Pentapetalae</taxon>
        <taxon>asterids</taxon>
        <taxon>lamiids</taxon>
        <taxon>Lamiales</taxon>
        <taxon>Orobanchaceae</taxon>
        <taxon>Rehmannieae</taxon>
        <taxon>Rehmannia</taxon>
    </lineage>
</organism>
<feature type="compositionally biased region" description="Low complexity" evidence="1">
    <location>
        <begin position="43"/>
        <end position="52"/>
    </location>
</feature>
<feature type="region of interest" description="Disordered" evidence="1">
    <location>
        <begin position="1"/>
        <end position="55"/>
    </location>
</feature>
<feature type="compositionally biased region" description="Polar residues" evidence="1">
    <location>
        <begin position="25"/>
        <end position="38"/>
    </location>
</feature>
<evidence type="ECO:0000256" key="1">
    <source>
        <dbReference type="SAM" id="MobiDB-lite"/>
    </source>
</evidence>
<feature type="compositionally biased region" description="Basic and acidic residues" evidence="1">
    <location>
        <begin position="295"/>
        <end position="306"/>
    </location>
</feature>
<accession>A0ABR0VPD9</accession>
<gene>
    <name evidence="2" type="ORF">DH2020_029164</name>
</gene>
<evidence type="ECO:0000313" key="2">
    <source>
        <dbReference type="EMBL" id="KAK6137093.1"/>
    </source>
</evidence>
<reference evidence="2 3" key="1">
    <citation type="journal article" date="2021" name="Comput. Struct. Biotechnol. J.">
        <title>De novo genome assembly of the potent medicinal plant Rehmannia glutinosa using nanopore technology.</title>
        <authorList>
            <person name="Ma L."/>
            <person name="Dong C."/>
            <person name="Song C."/>
            <person name="Wang X."/>
            <person name="Zheng X."/>
            <person name="Niu Y."/>
            <person name="Chen S."/>
            <person name="Feng W."/>
        </authorList>
    </citation>
    <scope>NUCLEOTIDE SEQUENCE [LARGE SCALE GENOMIC DNA]</scope>
    <source>
        <strain evidence="2">DH-2019</strain>
    </source>
</reference>
<dbReference type="EMBL" id="JABTTQ020000909">
    <property type="protein sequence ID" value="KAK6137093.1"/>
    <property type="molecule type" value="Genomic_DNA"/>
</dbReference>
<protein>
    <submittedName>
        <fullName evidence="2">Uncharacterized protein</fullName>
    </submittedName>
</protein>
<dbReference type="InterPro" id="IPR006476">
    <property type="entry name" value="CHP01589_pln"/>
</dbReference>
<proteinExistence type="predicted"/>
<sequence>MAKISPTISPKDQQNSLDIKPNIVSHDSQTEQQNNATETPIPDSGSVSVSSNDNRKVSREDIELVQNLIERCLQLYMNKDEVVKTLLNRARIDPGFTTLGSAVNNLPMGYPVIQHPPLPATGQPHMDPMAYSTSTCHIVNGVPAPANFHPMRMNSGNEMVIEHTTADVSPIMHPNNAMSSMSDMPVSPTSVASSGHFPFSASEISGIGVDTSALDTAFTSDVASSVGLQLPPDNGAGNSRDSLRSLAQIPWNFSLSDLTADLSNLGDLGALGNYPGSPFLPSDSDILLDSPEQEDIGKKGDSTFSD</sequence>
<keyword evidence="3" id="KW-1185">Reference proteome</keyword>
<evidence type="ECO:0000313" key="3">
    <source>
        <dbReference type="Proteomes" id="UP001318860"/>
    </source>
</evidence>
<feature type="region of interest" description="Disordered" evidence="1">
    <location>
        <begin position="281"/>
        <end position="306"/>
    </location>
</feature>
<dbReference type="NCBIfam" id="TIGR01589">
    <property type="entry name" value="A_thal_3526"/>
    <property type="match status" value="1"/>
</dbReference>
<feature type="compositionally biased region" description="Polar residues" evidence="1">
    <location>
        <begin position="1"/>
        <end position="17"/>
    </location>
</feature>
<name>A0ABR0VPD9_REHGL</name>
<comment type="caution">
    <text evidence="2">The sequence shown here is derived from an EMBL/GenBank/DDBJ whole genome shotgun (WGS) entry which is preliminary data.</text>
</comment>
<dbReference type="Proteomes" id="UP001318860">
    <property type="component" value="Unassembled WGS sequence"/>
</dbReference>
<dbReference type="PANTHER" id="PTHR31871">
    <property type="entry name" value="OS02G0137100 PROTEIN"/>
    <property type="match status" value="1"/>
</dbReference>
<dbReference type="PANTHER" id="PTHR31871:SF47">
    <property type="entry name" value="ANGIOTENSIN-CONVERTING ENZYME 2"/>
    <property type="match status" value="1"/>
</dbReference>